<evidence type="ECO:0000259" key="3">
    <source>
        <dbReference type="Pfam" id="PF00329"/>
    </source>
</evidence>
<dbReference type="Gene3D" id="3.30.460.80">
    <property type="entry name" value="NADH:ubiquinone oxidoreductase, 30kDa subunit"/>
    <property type="match status" value="1"/>
</dbReference>
<dbReference type="AlphaFoldDB" id="A0A915TZA9"/>
<keyword evidence="5" id="KW-1185">Reference proteome</keyword>
<dbReference type="RefSeq" id="WP_267929094.1">
    <property type="nucleotide sequence ID" value="NZ_AP024233.1"/>
</dbReference>
<comment type="similarity">
    <text evidence="1">Belongs to the complex I 30 kDa subunit family.</text>
</comment>
<gene>
    <name evidence="4" type="ORF">GF1_04250</name>
</gene>
<name>A0A915TZA9_9BACT</name>
<organism evidence="4 5">
    <name type="scientific">Desulfolithobacter dissulfuricans</name>
    <dbReference type="NCBI Taxonomy" id="2795293"/>
    <lineage>
        <taxon>Bacteria</taxon>
        <taxon>Pseudomonadati</taxon>
        <taxon>Thermodesulfobacteriota</taxon>
        <taxon>Desulfobulbia</taxon>
        <taxon>Desulfobulbales</taxon>
        <taxon>Desulfobulbaceae</taxon>
        <taxon>Desulfolithobacter</taxon>
    </lineage>
</organism>
<dbReference type="PANTHER" id="PTHR10884">
    <property type="entry name" value="NADH DEHYDROGENASE UBIQUINONE IRON-SULFUR PROTEIN 3"/>
    <property type="match status" value="1"/>
</dbReference>
<dbReference type="PANTHER" id="PTHR10884:SF14">
    <property type="entry name" value="NADH DEHYDROGENASE [UBIQUINONE] IRON-SULFUR PROTEIN 3, MITOCHONDRIAL"/>
    <property type="match status" value="1"/>
</dbReference>
<dbReference type="GO" id="GO:0008137">
    <property type="term" value="F:NADH dehydrogenase (ubiquinone) activity"/>
    <property type="evidence" value="ECO:0007669"/>
    <property type="project" value="InterPro"/>
</dbReference>
<reference evidence="4" key="1">
    <citation type="submission" date="2020-12" db="EMBL/GenBank/DDBJ databases">
        <title>Desulfobium dissulfuricans gen. nov., sp. nov., a novel mesophilic, sulfate-reducing bacterium isolated from a deep-sea hydrothermal vent.</title>
        <authorList>
            <person name="Hashimoto Y."/>
            <person name="Tame A."/>
            <person name="Sawayama S."/>
            <person name="Miyazaki J."/>
            <person name="Takai K."/>
            <person name="Nakagawa S."/>
        </authorList>
    </citation>
    <scope>NUCLEOTIDE SEQUENCE</scope>
    <source>
        <strain evidence="4">GF1</strain>
    </source>
</reference>
<dbReference type="Pfam" id="PF00329">
    <property type="entry name" value="Complex1_30kDa"/>
    <property type="match status" value="1"/>
</dbReference>
<feature type="compositionally biased region" description="Basic and acidic residues" evidence="2">
    <location>
        <begin position="72"/>
        <end position="93"/>
    </location>
</feature>
<sequence>MSIVQETRTALLELFPELAAAEAEARAAAEAAALAEEAVEADTETEAVEQVASPDGSGEGEASAEETSSAEAESKEKAEVKKAGKQEKEEEGPRQSGILDLEHSDRGVHLDVLLDPDLVVRAAEILDGLGFSLEAVTGVDWIKDNRMEVIYDYNHTGGELCRVVVRTFISRENPEIATISEVFPGANWHERETHDFFGIVFTGHPCLEPLLLPEDADFHPLLKDFKP</sequence>
<dbReference type="InterPro" id="IPR037232">
    <property type="entry name" value="NADH_quin_OxRdtase_su_C/D-like"/>
</dbReference>
<dbReference type="EMBL" id="AP024233">
    <property type="protein sequence ID" value="BCO08049.1"/>
    <property type="molecule type" value="Genomic_DNA"/>
</dbReference>
<dbReference type="InterPro" id="IPR001268">
    <property type="entry name" value="NADH_UbQ_OxRdtase_30kDa_su"/>
</dbReference>
<evidence type="ECO:0000256" key="2">
    <source>
        <dbReference type="SAM" id="MobiDB-lite"/>
    </source>
</evidence>
<evidence type="ECO:0000313" key="4">
    <source>
        <dbReference type="EMBL" id="BCO08049.1"/>
    </source>
</evidence>
<evidence type="ECO:0000256" key="1">
    <source>
        <dbReference type="ARBA" id="ARBA00007569"/>
    </source>
</evidence>
<dbReference type="Proteomes" id="UP001063350">
    <property type="component" value="Chromosome"/>
</dbReference>
<dbReference type="SUPFAM" id="SSF143243">
    <property type="entry name" value="Nqo5-like"/>
    <property type="match status" value="1"/>
</dbReference>
<evidence type="ECO:0000313" key="5">
    <source>
        <dbReference type="Proteomes" id="UP001063350"/>
    </source>
</evidence>
<accession>A0A915TZA9</accession>
<feature type="region of interest" description="Disordered" evidence="2">
    <location>
        <begin position="34"/>
        <end position="101"/>
    </location>
</feature>
<dbReference type="KEGG" id="ddu:GF1_04250"/>
<feature type="compositionally biased region" description="Acidic residues" evidence="2">
    <location>
        <begin position="37"/>
        <end position="47"/>
    </location>
</feature>
<protein>
    <recommendedName>
        <fullName evidence="3">NADH:ubiquinone oxidoreductase 30kDa subunit domain-containing protein</fullName>
    </recommendedName>
</protein>
<feature type="domain" description="NADH:ubiquinone oxidoreductase 30kDa subunit" evidence="3">
    <location>
        <begin position="114"/>
        <end position="226"/>
    </location>
</feature>
<proteinExistence type="inferred from homology"/>